<gene>
    <name evidence="3" type="ORF">WCD58_15180</name>
</gene>
<evidence type="ECO:0008006" key="5">
    <source>
        <dbReference type="Google" id="ProtNLM"/>
    </source>
</evidence>
<evidence type="ECO:0000256" key="1">
    <source>
        <dbReference type="SAM" id="MobiDB-lite"/>
    </source>
</evidence>
<evidence type="ECO:0000313" key="4">
    <source>
        <dbReference type="Proteomes" id="UP001369736"/>
    </source>
</evidence>
<dbReference type="Proteomes" id="UP001369736">
    <property type="component" value="Unassembled WGS sequence"/>
</dbReference>
<organism evidence="3 4">
    <name type="scientific">Actinomycetospora flava</name>
    <dbReference type="NCBI Taxonomy" id="3129232"/>
    <lineage>
        <taxon>Bacteria</taxon>
        <taxon>Bacillati</taxon>
        <taxon>Actinomycetota</taxon>
        <taxon>Actinomycetes</taxon>
        <taxon>Pseudonocardiales</taxon>
        <taxon>Pseudonocardiaceae</taxon>
        <taxon>Actinomycetospora</taxon>
    </lineage>
</organism>
<keyword evidence="2" id="KW-0812">Transmembrane</keyword>
<evidence type="ECO:0000256" key="2">
    <source>
        <dbReference type="SAM" id="Phobius"/>
    </source>
</evidence>
<reference evidence="3 4" key="1">
    <citation type="submission" date="2024-03" db="EMBL/GenBank/DDBJ databases">
        <title>Actinomycetospora sp. OC33-EN07, a novel actinomycete isolated from wild orchid (Aerides multiflora).</title>
        <authorList>
            <person name="Suriyachadkun C."/>
        </authorList>
    </citation>
    <scope>NUCLEOTIDE SEQUENCE [LARGE SCALE GENOMIC DNA]</scope>
    <source>
        <strain evidence="3 4">OC33-EN07</strain>
    </source>
</reference>
<accession>A0ABU8M6M4</accession>
<keyword evidence="2" id="KW-0472">Membrane</keyword>
<name>A0ABU8M6M4_9PSEU</name>
<dbReference type="RefSeq" id="WP_337703888.1">
    <property type="nucleotide sequence ID" value="NZ_JBBEGM010000005.1"/>
</dbReference>
<keyword evidence="2" id="KW-1133">Transmembrane helix</keyword>
<dbReference type="EMBL" id="JBBEGM010000005">
    <property type="protein sequence ID" value="MEJ2862514.1"/>
    <property type="molecule type" value="Genomic_DNA"/>
</dbReference>
<proteinExistence type="predicted"/>
<sequence length="289" mass="30060">MTITSTGRHRSADTGPRTGGDTGPTRYVRIPERAGHAVDQSFVPTAVPSQRPAASPITAPWGPARSRPATGPHTVAPAPAPAPAPARSWTLTLWAAGGLVVGLLGVLAMLLVIGWPSGPASDQLPGHSTSAVAAEGSRPAASPGTLAAAFPDVTALGDRCTPYRVGAAEYVTSTGAHPVAVVLCDYGAAVPGGFVYYTEWSTAADAQQWHDDQRSWGPSLDGMPVWGHGVDQRQGPLHRRAAPDGTVYATGAYSGRPYTFDIVTRSLEDSNRMFPAMNLQPGDRLPAGR</sequence>
<comment type="caution">
    <text evidence="3">The sequence shown here is derived from an EMBL/GenBank/DDBJ whole genome shotgun (WGS) entry which is preliminary data.</text>
</comment>
<keyword evidence="4" id="KW-1185">Reference proteome</keyword>
<feature type="region of interest" description="Disordered" evidence="1">
    <location>
        <begin position="1"/>
        <end position="81"/>
    </location>
</feature>
<protein>
    <recommendedName>
        <fullName evidence="5">DUF4185 domain-containing protein</fullName>
    </recommendedName>
</protein>
<evidence type="ECO:0000313" key="3">
    <source>
        <dbReference type="EMBL" id="MEJ2862514.1"/>
    </source>
</evidence>
<feature type="transmembrane region" description="Helical" evidence="2">
    <location>
        <begin position="91"/>
        <end position="115"/>
    </location>
</feature>